<proteinExistence type="predicted"/>
<sequence>MATNYRSIARGYRFSTAWHGRLPAHAGPLPKPATRRRTRGAPPQAYERLEKDMARVTGMFGKLGPQFPVEIRDFTEYETVPLAAPPPTVYWEKNVSTWPMDGNDQYGDCTMAAAAHALQSWNAQTSEDLPVPTEQQVIDQYLQLSGGEDTGLVESNVLKTWQDGGLWGNRVVAYAPVNVHDLTAIRQTIALFGAVYAGIQVPANAQQQFRDGKPWTLDPGWQEQPIEGGHAIPLLGYDADYVYAITWGAVQPIAWDWWSTYSDEAWAILSEEYEEKGVVNGIDIATLKEDLQKV</sequence>
<keyword evidence="3" id="KW-1185">Reference proteome</keyword>
<dbReference type="SUPFAM" id="SSF54001">
    <property type="entry name" value="Cysteine proteinases"/>
    <property type="match status" value="1"/>
</dbReference>
<reference evidence="3" key="1">
    <citation type="journal article" date="2019" name="Int. J. Syst. Evol. Microbiol.">
        <title>The Global Catalogue of Microorganisms (GCM) 10K type strain sequencing project: providing services to taxonomists for standard genome sequencing and annotation.</title>
        <authorList>
            <consortium name="The Broad Institute Genomics Platform"/>
            <consortium name="The Broad Institute Genome Sequencing Center for Infectious Disease"/>
            <person name="Wu L."/>
            <person name="Ma J."/>
        </authorList>
    </citation>
    <scope>NUCLEOTIDE SEQUENCE [LARGE SCALE GENOMIC DNA]</scope>
    <source>
        <strain evidence="3">JCM 3399</strain>
    </source>
</reference>
<dbReference type="Proteomes" id="UP000654471">
    <property type="component" value="Unassembled WGS sequence"/>
</dbReference>
<feature type="region of interest" description="Disordered" evidence="1">
    <location>
        <begin position="23"/>
        <end position="42"/>
    </location>
</feature>
<protein>
    <recommendedName>
        <fullName evidence="4">Peptidase C39-like domain-containing protein</fullName>
    </recommendedName>
</protein>
<evidence type="ECO:0008006" key="4">
    <source>
        <dbReference type="Google" id="ProtNLM"/>
    </source>
</evidence>
<name>A0ABQ2V422_9ACTN</name>
<evidence type="ECO:0000313" key="3">
    <source>
        <dbReference type="Proteomes" id="UP000654471"/>
    </source>
</evidence>
<evidence type="ECO:0000256" key="1">
    <source>
        <dbReference type="SAM" id="MobiDB-lite"/>
    </source>
</evidence>
<comment type="caution">
    <text evidence="2">The sequence shown here is derived from an EMBL/GenBank/DDBJ whole genome shotgun (WGS) entry which is preliminary data.</text>
</comment>
<evidence type="ECO:0000313" key="2">
    <source>
        <dbReference type="EMBL" id="GGU67841.1"/>
    </source>
</evidence>
<gene>
    <name evidence="2" type="ORF">GCM10010211_36600</name>
</gene>
<dbReference type="EMBL" id="BMRP01000011">
    <property type="protein sequence ID" value="GGU67841.1"/>
    <property type="molecule type" value="Genomic_DNA"/>
</dbReference>
<dbReference type="InterPro" id="IPR038765">
    <property type="entry name" value="Papain-like_cys_pep_sf"/>
</dbReference>
<accession>A0ABQ2V422</accession>
<organism evidence="2 3">
    <name type="scientific">Streptomyces albospinus</name>
    <dbReference type="NCBI Taxonomy" id="285515"/>
    <lineage>
        <taxon>Bacteria</taxon>
        <taxon>Bacillati</taxon>
        <taxon>Actinomycetota</taxon>
        <taxon>Actinomycetes</taxon>
        <taxon>Kitasatosporales</taxon>
        <taxon>Streptomycetaceae</taxon>
        <taxon>Streptomyces</taxon>
    </lineage>
</organism>